<protein>
    <recommendedName>
        <fullName evidence="3">Zinc finger, BED-type</fullName>
    </recommendedName>
</protein>
<evidence type="ECO:0008006" key="3">
    <source>
        <dbReference type="Google" id="ProtNLM"/>
    </source>
</evidence>
<comment type="caution">
    <text evidence="1">The sequence shown here is derived from an EMBL/GenBank/DDBJ whole genome shotgun (WGS) entry which is preliminary data.</text>
</comment>
<feature type="non-terminal residue" evidence="1">
    <location>
        <position position="54"/>
    </location>
</feature>
<dbReference type="EMBL" id="JXTB01000105">
    <property type="protein sequence ID" value="PON63303.1"/>
    <property type="molecule type" value="Genomic_DNA"/>
</dbReference>
<sequence>MAKCKYYKKLDSTKPSSSTIHLKRHNKRCFPKYQGPQGDIQLTQSMLQLNKDGS</sequence>
<dbReference type="AlphaFoldDB" id="A0A2P5CQL8"/>
<accession>A0A2P5CQL8</accession>
<reference evidence="2" key="1">
    <citation type="submission" date="2016-06" db="EMBL/GenBank/DDBJ databases">
        <title>Parallel loss of symbiosis genes in relatives of nitrogen-fixing non-legume Parasponia.</title>
        <authorList>
            <person name="Van Velzen R."/>
            <person name="Holmer R."/>
            <person name="Bu F."/>
            <person name="Rutten L."/>
            <person name="Van Zeijl A."/>
            <person name="Liu W."/>
            <person name="Santuari L."/>
            <person name="Cao Q."/>
            <person name="Sharma T."/>
            <person name="Shen D."/>
            <person name="Roswanjaya Y."/>
            <person name="Wardhani T."/>
            <person name="Kalhor M.S."/>
            <person name="Jansen J."/>
            <person name="Van den Hoogen J."/>
            <person name="Gungor B."/>
            <person name="Hartog M."/>
            <person name="Hontelez J."/>
            <person name="Verver J."/>
            <person name="Yang W.-C."/>
            <person name="Schijlen E."/>
            <person name="Repin R."/>
            <person name="Schilthuizen M."/>
            <person name="Schranz E."/>
            <person name="Heidstra R."/>
            <person name="Miyata K."/>
            <person name="Fedorova E."/>
            <person name="Kohlen W."/>
            <person name="Bisseling T."/>
            <person name="Smit S."/>
            <person name="Geurts R."/>
        </authorList>
    </citation>
    <scope>NUCLEOTIDE SEQUENCE [LARGE SCALE GENOMIC DNA]</scope>
    <source>
        <strain evidence="2">cv. WU1-14</strain>
    </source>
</reference>
<evidence type="ECO:0000313" key="1">
    <source>
        <dbReference type="EMBL" id="PON63303.1"/>
    </source>
</evidence>
<name>A0A2P5CQL8_PARAD</name>
<keyword evidence="2" id="KW-1185">Reference proteome</keyword>
<evidence type="ECO:0000313" key="2">
    <source>
        <dbReference type="Proteomes" id="UP000237105"/>
    </source>
</evidence>
<proteinExistence type="predicted"/>
<organism evidence="1 2">
    <name type="scientific">Parasponia andersonii</name>
    <name type="common">Sponia andersonii</name>
    <dbReference type="NCBI Taxonomy" id="3476"/>
    <lineage>
        <taxon>Eukaryota</taxon>
        <taxon>Viridiplantae</taxon>
        <taxon>Streptophyta</taxon>
        <taxon>Embryophyta</taxon>
        <taxon>Tracheophyta</taxon>
        <taxon>Spermatophyta</taxon>
        <taxon>Magnoliopsida</taxon>
        <taxon>eudicotyledons</taxon>
        <taxon>Gunneridae</taxon>
        <taxon>Pentapetalae</taxon>
        <taxon>rosids</taxon>
        <taxon>fabids</taxon>
        <taxon>Rosales</taxon>
        <taxon>Cannabaceae</taxon>
        <taxon>Parasponia</taxon>
    </lineage>
</organism>
<gene>
    <name evidence="1" type="ORF">PanWU01x14_132130</name>
</gene>
<dbReference type="Proteomes" id="UP000237105">
    <property type="component" value="Unassembled WGS sequence"/>
</dbReference>